<accession>A0ACA9MUE7</accession>
<comment type="caution">
    <text evidence="1">The sequence shown here is derived from an EMBL/GenBank/DDBJ whole genome shotgun (WGS) entry which is preliminary data.</text>
</comment>
<reference evidence="1" key="1">
    <citation type="submission" date="2021-06" db="EMBL/GenBank/DDBJ databases">
        <authorList>
            <person name="Kallberg Y."/>
            <person name="Tangrot J."/>
            <person name="Rosling A."/>
        </authorList>
    </citation>
    <scope>NUCLEOTIDE SEQUENCE</scope>
    <source>
        <strain evidence="1">AU212A</strain>
    </source>
</reference>
<gene>
    <name evidence="1" type="ORF">SCALOS_LOCUS7176</name>
</gene>
<name>A0ACA9MUE7_9GLOM</name>
<evidence type="ECO:0000313" key="2">
    <source>
        <dbReference type="Proteomes" id="UP000789860"/>
    </source>
</evidence>
<evidence type="ECO:0000313" key="1">
    <source>
        <dbReference type="EMBL" id="CAG8607984.1"/>
    </source>
</evidence>
<sequence>ERAYYGNPIGQEPYTFMGDIVGSHWVSSNVEGNEDQLVGDRQNPIHDFDVILDLFFFGETIMIHRIKDIKMLNAIKNIYSKYEEGLPMIRVIWNSRAAGLVTKRELVPSCWTVPEIWNQTLQCTYKNWFYEAWGLKERKNYVLADTIGII</sequence>
<dbReference type="Proteomes" id="UP000789860">
    <property type="component" value="Unassembled WGS sequence"/>
</dbReference>
<proteinExistence type="predicted"/>
<keyword evidence="2" id="KW-1185">Reference proteome</keyword>
<dbReference type="EMBL" id="CAJVPM010015460">
    <property type="protein sequence ID" value="CAG8607984.1"/>
    <property type="molecule type" value="Genomic_DNA"/>
</dbReference>
<protein>
    <submittedName>
        <fullName evidence="1">7803_t:CDS:1</fullName>
    </submittedName>
</protein>
<organism evidence="1 2">
    <name type="scientific">Scutellospora calospora</name>
    <dbReference type="NCBI Taxonomy" id="85575"/>
    <lineage>
        <taxon>Eukaryota</taxon>
        <taxon>Fungi</taxon>
        <taxon>Fungi incertae sedis</taxon>
        <taxon>Mucoromycota</taxon>
        <taxon>Glomeromycotina</taxon>
        <taxon>Glomeromycetes</taxon>
        <taxon>Diversisporales</taxon>
        <taxon>Gigasporaceae</taxon>
        <taxon>Scutellospora</taxon>
    </lineage>
</organism>
<feature type="non-terminal residue" evidence="1">
    <location>
        <position position="1"/>
    </location>
</feature>